<dbReference type="SMART" id="SM00448">
    <property type="entry name" value="REC"/>
    <property type="match status" value="1"/>
</dbReference>
<dbReference type="Gene3D" id="3.40.50.2300">
    <property type="match status" value="1"/>
</dbReference>
<evidence type="ECO:0000256" key="2">
    <source>
        <dbReference type="PROSITE-ProRule" id="PRU00169"/>
    </source>
</evidence>
<reference evidence="5 6" key="1">
    <citation type="submission" date="2020-07" db="EMBL/GenBank/DDBJ databases">
        <title>Sequencing the genomes of 1000 actinobacteria strains.</title>
        <authorList>
            <person name="Klenk H.-P."/>
        </authorList>
    </citation>
    <scope>NUCLEOTIDE SEQUENCE [LARGE SCALE GENOMIC DNA]</scope>
    <source>
        <strain evidence="5 6">DSM 15131</strain>
    </source>
</reference>
<name>A0A7Y9ZMD3_9ACTN</name>
<evidence type="ECO:0000313" key="6">
    <source>
        <dbReference type="Proteomes" id="UP000562045"/>
    </source>
</evidence>
<organism evidence="5 6">
    <name type="scientific">Nocardioides aromaticivorans</name>
    <dbReference type="NCBI Taxonomy" id="200618"/>
    <lineage>
        <taxon>Bacteria</taxon>
        <taxon>Bacillati</taxon>
        <taxon>Actinomycetota</taxon>
        <taxon>Actinomycetes</taxon>
        <taxon>Propionibacteriales</taxon>
        <taxon>Nocardioidaceae</taxon>
        <taxon>Nocardioides</taxon>
    </lineage>
</organism>
<feature type="modified residue" description="4-aspartylphosphate" evidence="2">
    <location>
        <position position="54"/>
    </location>
</feature>
<dbReference type="InterPro" id="IPR001789">
    <property type="entry name" value="Sig_transdc_resp-reg_receiver"/>
</dbReference>
<comment type="caution">
    <text evidence="5">The sequence shown here is derived from an EMBL/GenBank/DDBJ whole genome shotgun (WGS) entry which is preliminary data.</text>
</comment>
<dbReference type="InterPro" id="IPR039420">
    <property type="entry name" value="WalR-like"/>
</dbReference>
<dbReference type="RefSeq" id="WP_179650455.1">
    <property type="nucleotide sequence ID" value="NZ_JACBZM010000001.1"/>
</dbReference>
<protein>
    <submittedName>
        <fullName evidence="5">DNA-binding NarL/FixJ family response regulator</fullName>
    </submittedName>
</protein>
<keyword evidence="1 5" id="KW-0238">DNA-binding</keyword>
<dbReference type="GO" id="GO:0000160">
    <property type="term" value="P:phosphorelay signal transduction system"/>
    <property type="evidence" value="ECO:0007669"/>
    <property type="project" value="InterPro"/>
</dbReference>
<gene>
    <name evidence="5" type="ORF">BJ993_003680</name>
</gene>
<evidence type="ECO:0000256" key="3">
    <source>
        <dbReference type="SAM" id="MobiDB-lite"/>
    </source>
</evidence>
<dbReference type="InterPro" id="IPR011006">
    <property type="entry name" value="CheY-like_superfamily"/>
</dbReference>
<proteinExistence type="predicted"/>
<dbReference type="PANTHER" id="PTHR43214:SF43">
    <property type="entry name" value="TWO-COMPONENT RESPONSE REGULATOR"/>
    <property type="match status" value="1"/>
</dbReference>
<evidence type="ECO:0000259" key="4">
    <source>
        <dbReference type="PROSITE" id="PS50110"/>
    </source>
</evidence>
<evidence type="ECO:0000256" key="1">
    <source>
        <dbReference type="ARBA" id="ARBA00023125"/>
    </source>
</evidence>
<dbReference type="AlphaFoldDB" id="A0A7Y9ZMD3"/>
<dbReference type="PANTHER" id="PTHR43214">
    <property type="entry name" value="TWO-COMPONENT RESPONSE REGULATOR"/>
    <property type="match status" value="1"/>
</dbReference>
<dbReference type="EMBL" id="JACBZM010000001">
    <property type="protein sequence ID" value="NYI46600.1"/>
    <property type="molecule type" value="Genomic_DNA"/>
</dbReference>
<feature type="region of interest" description="Disordered" evidence="3">
    <location>
        <begin position="135"/>
        <end position="163"/>
    </location>
</feature>
<sequence length="163" mass="17164">MIRVVLADDHDLVRLGITAVLSEQPDISVCGVAATGEDAVAQAQEQSPDVVLLDLTMPGAGGLAAAAEIVAADHAVRALILTGHTDPELIRAAFAAGATGYVFKDADVGQLVEAVRAVHRGEVWLSPEAAGALAGELRDRTRRSTRRGHGLRRRAPREQLPRP</sequence>
<feature type="domain" description="Response regulatory" evidence="4">
    <location>
        <begin position="3"/>
        <end position="119"/>
    </location>
</feature>
<feature type="compositionally biased region" description="Basic residues" evidence="3">
    <location>
        <begin position="140"/>
        <end position="155"/>
    </location>
</feature>
<dbReference type="Pfam" id="PF00072">
    <property type="entry name" value="Response_reg"/>
    <property type="match status" value="1"/>
</dbReference>
<dbReference type="Proteomes" id="UP000562045">
    <property type="component" value="Unassembled WGS sequence"/>
</dbReference>
<dbReference type="GO" id="GO:0003677">
    <property type="term" value="F:DNA binding"/>
    <property type="evidence" value="ECO:0007669"/>
    <property type="project" value="UniProtKB-KW"/>
</dbReference>
<keyword evidence="2" id="KW-0597">Phosphoprotein</keyword>
<dbReference type="CDD" id="cd17535">
    <property type="entry name" value="REC_NarL-like"/>
    <property type="match status" value="1"/>
</dbReference>
<evidence type="ECO:0000313" key="5">
    <source>
        <dbReference type="EMBL" id="NYI46600.1"/>
    </source>
</evidence>
<dbReference type="PROSITE" id="PS50110">
    <property type="entry name" value="RESPONSE_REGULATORY"/>
    <property type="match status" value="1"/>
</dbReference>
<accession>A0A7Y9ZMD3</accession>
<dbReference type="SUPFAM" id="SSF52172">
    <property type="entry name" value="CheY-like"/>
    <property type="match status" value="1"/>
</dbReference>
<dbReference type="InterPro" id="IPR058245">
    <property type="entry name" value="NreC/VraR/RcsB-like_REC"/>
</dbReference>